<dbReference type="VEuPathDB" id="FungiDB:PNEJI1_002482"/>
<comment type="caution">
    <text evidence="13">The sequence shown here is derived from an EMBL/GenBank/DDBJ whole genome shotgun (WGS) entry which is preliminary data.</text>
</comment>
<evidence type="ECO:0000256" key="9">
    <source>
        <dbReference type="ARBA" id="ARBA00023146"/>
    </source>
</evidence>
<dbReference type="EMBL" id="CAKM01000226">
    <property type="protein sequence ID" value="CCJ29941.1"/>
    <property type="molecule type" value="Genomic_DNA"/>
</dbReference>
<dbReference type="PANTHER" id="PTHR10890:SF3">
    <property type="entry name" value="CYSTEINE--TRNA LIGASE, CYTOPLASMIC"/>
    <property type="match status" value="1"/>
</dbReference>
<dbReference type="Gene3D" id="3.40.50.620">
    <property type="entry name" value="HUPs"/>
    <property type="match status" value="2"/>
</dbReference>
<dbReference type="Proteomes" id="UP000010422">
    <property type="component" value="Unassembled WGS sequence"/>
</dbReference>
<dbReference type="GO" id="GO:0005737">
    <property type="term" value="C:cytoplasm"/>
    <property type="evidence" value="ECO:0007669"/>
    <property type="project" value="TreeGrafter"/>
</dbReference>
<keyword evidence="6" id="KW-0862">Zinc</keyword>
<evidence type="ECO:0000256" key="10">
    <source>
        <dbReference type="ARBA" id="ARBA00031499"/>
    </source>
</evidence>
<evidence type="ECO:0000259" key="12">
    <source>
        <dbReference type="Pfam" id="PF01406"/>
    </source>
</evidence>
<evidence type="ECO:0000256" key="1">
    <source>
        <dbReference type="ARBA" id="ARBA00001947"/>
    </source>
</evidence>
<evidence type="ECO:0000256" key="8">
    <source>
        <dbReference type="ARBA" id="ARBA00022917"/>
    </source>
</evidence>
<dbReference type="FunCoup" id="L0PC44">
    <property type="interactions" value="482"/>
</dbReference>
<reference evidence="13 14" key="1">
    <citation type="journal article" date="2012" name="MBio">
        <title>De novo assembly of the Pneumocystis jirovecii genome from a single bronchoalveolar lavage fluid specimen from a patient.</title>
        <authorList>
            <person name="Cisse O.H."/>
            <person name="Pagni M."/>
            <person name="Hauser P.M."/>
        </authorList>
    </citation>
    <scope>NUCLEOTIDE SEQUENCE [LARGE SCALE GENOMIC DNA]</scope>
    <source>
        <strain evidence="13 14">SE8</strain>
    </source>
</reference>
<dbReference type="PANTHER" id="PTHR10890">
    <property type="entry name" value="CYSTEINYL-TRNA SYNTHETASE"/>
    <property type="match status" value="1"/>
</dbReference>
<proteinExistence type="inferred from homology"/>
<dbReference type="SUPFAM" id="SSF47323">
    <property type="entry name" value="Anticodon-binding domain of a subclass of class I aminoacyl-tRNA synthetases"/>
    <property type="match status" value="1"/>
</dbReference>
<dbReference type="InterPro" id="IPR032678">
    <property type="entry name" value="tRNA-synt_1_cat_dom"/>
</dbReference>
<comment type="cofactor">
    <cofactor evidence="1">
        <name>Zn(2+)</name>
        <dbReference type="ChEBI" id="CHEBI:29105"/>
    </cofactor>
</comment>
<dbReference type="GO" id="GO:0006423">
    <property type="term" value="P:cysteinyl-tRNA aminoacylation"/>
    <property type="evidence" value="ECO:0007669"/>
    <property type="project" value="InterPro"/>
</dbReference>
<dbReference type="HAMAP" id="MF_00041">
    <property type="entry name" value="Cys_tRNA_synth"/>
    <property type="match status" value="1"/>
</dbReference>
<dbReference type="SUPFAM" id="SSF52374">
    <property type="entry name" value="Nucleotidylyl transferase"/>
    <property type="match status" value="1"/>
</dbReference>
<keyword evidence="5" id="KW-0547">Nucleotide-binding</keyword>
<dbReference type="InterPro" id="IPR009080">
    <property type="entry name" value="tRNAsynth_Ia_anticodon-bd"/>
</dbReference>
<dbReference type="Gene3D" id="1.20.120.1910">
    <property type="entry name" value="Cysteine-tRNA ligase, C-terminal anti-codon recognition domain"/>
    <property type="match status" value="1"/>
</dbReference>
<evidence type="ECO:0000256" key="5">
    <source>
        <dbReference type="ARBA" id="ARBA00022741"/>
    </source>
</evidence>
<dbReference type="InterPro" id="IPR014729">
    <property type="entry name" value="Rossmann-like_a/b/a_fold"/>
</dbReference>
<dbReference type="PRINTS" id="PR00983">
    <property type="entry name" value="TRNASYNTHCYS"/>
</dbReference>
<evidence type="ECO:0000256" key="7">
    <source>
        <dbReference type="ARBA" id="ARBA00022840"/>
    </source>
</evidence>
<evidence type="ECO:0000256" key="3">
    <source>
        <dbReference type="ARBA" id="ARBA00022598"/>
    </source>
</evidence>
<dbReference type="GO" id="GO:0046872">
    <property type="term" value="F:metal ion binding"/>
    <property type="evidence" value="ECO:0007669"/>
    <property type="project" value="UniProtKB-KW"/>
</dbReference>
<dbReference type="InterPro" id="IPR024909">
    <property type="entry name" value="Cys-tRNA/MSH_ligase"/>
</dbReference>
<keyword evidence="3" id="KW-0436">Ligase</keyword>
<evidence type="ECO:0000256" key="2">
    <source>
        <dbReference type="ARBA" id="ARBA00012832"/>
    </source>
</evidence>
<keyword evidence="7" id="KW-0067">ATP-binding</keyword>
<dbReference type="STRING" id="1209962.L0PC44"/>
<dbReference type="NCBIfam" id="TIGR00435">
    <property type="entry name" value="cysS"/>
    <property type="match status" value="1"/>
</dbReference>
<dbReference type="InParanoid" id="L0PC44"/>
<keyword evidence="4" id="KW-0479">Metal-binding</keyword>
<protein>
    <recommendedName>
        <fullName evidence="2">cysteine--tRNA ligase</fullName>
        <ecNumber evidence="2">6.1.1.16</ecNumber>
    </recommendedName>
    <alternativeName>
        <fullName evidence="10">Cysteinyl-tRNA synthetase</fullName>
    </alternativeName>
</protein>
<dbReference type="GO" id="GO:0004817">
    <property type="term" value="F:cysteine-tRNA ligase activity"/>
    <property type="evidence" value="ECO:0007669"/>
    <property type="project" value="UniProtKB-EC"/>
</dbReference>
<dbReference type="GO" id="GO:0005524">
    <property type="term" value="F:ATP binding"/>
    <property type="evidence" value="ECO:0007669"/>
    <property type="project" value="UniProtKB-KW"/>
</dbReference>
<evidence type="ECO:0000313" key="14">
    <source>
        <dbReference type="Proteomes" id="UP000010422"/>
    </source>
</evidence>
<feature type="domain" description="tRNA synthetases class I catalytic" evidence="12">
    <location>
        <begin position="70"/>
        <end position="486"/>
    </location>
</feature>
<name>L0PC44_PNEJI</name>
<keyword evidence="8" id="KW-0648">Protein biosynthesis</keyword>
<gene>
    <name evidence="13" type="ORF">PNEJI1_002482</name>
</gene>
<dbReference type="CDD" id="cd00672">
    <property type="entry name" value="CysRS_core"/>
    <property type="match status" value="1"/>
</dbReference>
<dbReference type="InterPro" id="IPR015803">
    <property type="entry name" value="Cys-tRNA-ligase"/>
</dbReference>
<evidence type="ECO:0000256" key="11">
    <source>
        <dbReference type="SAM" id="MobiDB-lite"/>
    </source>
</evidence>
<dbReference type="EC" id="6.1.1.16" evidence="2"/>
<evidence type="ECO:0000256" key="4">
    <source>
        <dbReference type="ARBA" id="ARBA00022723"/>
    </source>
</evidence>
<evidence type="ECO:0000313" key="13">
    <source>
        <dbReference type="EMBL" id="CCJ29941.1"/>
    </source>
</evidence>
<evidence type="ECO:0000256" key="6">
    <source>
        <dbReference type="ARBA" id="ARBA00022833"/>
    </source>
</evidence>
<sequence>MKYGKYICSVYDLKEHVLRHKKQRFAFATFGTFKMSFFPKEQRHWSPPKPKKSLKKLVVWNSLTREKNEFVPLNGRKITWYCCGPTVYDWSHMGHARNYVTTDIIRRILQDYFKYDVIFVQNVTDIDDKIIIRARHNYFYNKYAKTVTEITPEVYNKVLIAWKNFAITNFPSAPTSLEIFEEWSNSIKDLETFKSDGKLQMNFTILTNSYEALISYKTLSPAIFLEKVKDILVLELDKELKHTINDNTIFREIPAYWERKYNEDMKALDVLEPSVIVRVTEFIPKIIEFIKGIMKNGYAYEFKGSILFDTSAFEANSCHTYAKIEPWNKNNKKLIIEGEGSLTQSEGKKVPSDFALWKASKPGEPAWDSPWGRGRPGWHIECSAMAAEILGSEIDIHSGGIDLAFPHHDNEIAQSEGFFDSDQWVNYFFHIGHLHIEGQKMSKSLKNFITIQDALKKYTSKQMRLYFLMHQWNLQMDFKESFMSDIKRIETLLSQNEIITYFFSDLEKELYENLYNAQDALHSALCDNFNTPVALDVVLNLITKTNKYISQAQMDINILMITNISKWVSNILGIFGLKDNNFNVIDYDKFNDSTINDHKEIVMPYIKTLSSFRDKIRNISIVSRSKSNIELSKDILQLCDKLRDSDLTDLGIQLEDRDQGDALIKFVSKEELQQEKKLKQELLNKKASQEQEKLLEKILKGKLSPKELFQNNEYSKWDNQGLPTHDAQGNELTKSKRKRIAKDWEKQHILHEKYLEWCKKNTQN</sequence>
<feature type="region of interest" description="Disordered" evidence="11">
    <location>
        <begin position="719"/>
        <end position="738"/>
    </location>
</feature>
<dbReference type="AlphaFoldDB" id="L0PC44"/>
<keyword evidence="9" id="KW-0030">Aminoacyl-tRNA synthetase</keyword>
<accession>L0PC44</accession>
<dbReference type="Pfam" id="PF01406">
    <property type="entry name" value="tRNA-synt_1e"/>
    <property type="match status" value="1"/>
</dbReference>
<organism evidence="14">
    <name type="scientific">Pneumocystis jirovecii</name>
    <name type="common">Human pneumocystis pneumonia agent</name>
    <dbReference type="NCBI Taxonomy" id="42068"/>
    <lineage>
        <taxon>Eukaryota</taxon>
        <taxon>Fungi</taxon>
        <taxon>Dikarya</taxon>
        <taxon>Ascomycota</taxon>
        <taxon>Taphrinomycotina</taxon>
        <taxon>Pneumocystomycetes</taxon>
        <taxon>Pneumocystaceae</taxon>
        <taxon>Pneumocystis</taxon>
    </lineage>
</organism>